<gene>
    <name evidence="1" type="ORF">HNR39_000070</name>
</gene>
<name>A0A840RNN0_9BURK</name>
<dbReference type="Proteomes" id="UP000571084">
    <property type="component" value="Unassembled WGS sequence"/>
</dbReference>
<organism evidence="1 2">
    <name type="scientific">Glaciimonas immobilis</name>
    <dbReference type="NCBI Taxonomy" id="728004"/>
    <lineage>
        <taxon>Bacteria</taxon>
        <taxon>Pseudomonadati</taxon>
        <taxon>Pseudomonadota</taxon>
        <taxon>Betaproteobacteria</taxon>
        <taxon>Burkholderiales</taxon>
        <taxon>Oxalobacteraceae</taxon>
        <taxon>Glaciimonas</taxon>
    </lineage>
</organism>
<proteinExistence type="predicted"/>
<evidence type="ECO:0000313" key="1">
    <source>
        <dbReference type="EMBL" id="MBB5198260.1"/>
    </source>
</evidence>
<reference evidence="1 2" key="1">
    <citation type="submission" date="2020-08" db="EMBL/GenBank/DDBJ databases">
        <title>Genomic Encyclopedia of Type Strains, Phase IV (KMG-IV): sequencing the most valuable type-strain genomes for metagenomic binning, comparative biology and taxonomic classification.</title>
        <authorList>
            <person name="Goeker M."/>
        </authorList>
    </citation>
    <scope>NUCLEOTIDE SEQUENCE [LARGE SCALE GENOMIC DNA]</scope>
    <source>
        <strain evidence="1 2">DSM 23240</strain>
    </source>
</reference>
<accession>A0A840RNN0</accession>
<evidence type="ECO:0000313" key="2">
    <source>
        <dbReference type="Proteomes" id="UP000571084"/>
    </source>
</evidence>
<keyword evidence="2" id="KW-1185">Reference proteome</keyword>
<protein>
    <submittedName>
        <fullName evidence="1">Uncharacterized protein</fullName>
    </submittedName>
</protein>
<dbReference type="AlphaFoldDB" id="A0A840RNN0"/>
<dbReference type="EMBL" id="JACHHQ010000001">
    <property type="protein sequence ID" value="MBB5198260.1"/>
    <property type="molecule type" value="Genomic_DNA"/>
</dbReference>
<sequence>MTPRPLVIFFSATILLPLIGCTTGEGVVDPVSAKAPITTLTPTKVIQMRTLATRVTLTLDDGYSIMLMEGTRWQYLGKVAPGSVYKPKKGTLMTNDETPKTFDIVTSEKQLLGLYFPAERRYEALPQPLYMVFQE</sequence>
<comment type="caution">
    <text evidence="1">The sequence shown here is derived from an EMBL/GenBank/DDBJ whole genome shotgun (WGS) entry which is preliminary data.</text>
</comment>
<dbReference type="RefSeq" id="WP_168052143.1">
    <property type="nucleotide sequence ID" value="NZ_JAAOZT010000002.1"/>
</dbReference>